<sequence length="190" mass="21508">MYPYYPQYAYDVRQQMVDGVAAWTDGGSITQCGIAWSHNQYMTVAVSSNSPYQCGQTIKVRNPQNAREVTVTVVDTIPNAPPTGMNLHRRAFEALGANPSVGLLDVQFEAPQESDQARWGEYLLAVTQVAYPQYHVTDYRPIERTQLAHDQLREVYDYALQSLQERITARGTVVYNPITERIASFDIKEL</sequence>
<name>A0ACC6M2C0_9BACI</name>
<evidence type="ECO:0000313" key="1">
    <source>
        <dbReference type="EMBL" id="MDX8045090.1"/>
    </source>
</evidence>
<comment type="caution">
    <text evidence="1">The sequence shown here is derived from an EMBL/GenBank/DDBJ whole genome shotgun (WGS) entry which is preliminary data.</text>
</comment>
<proteinExistence type="predicted"/>
<dbReference type="Proteomes" id="UP001277972">
    <property type="component" value="Unassembled WGS sequence"/>
</dbReference>
<keyword evidence="2" id="KW-1185">Reference proteome</keyword>
<gene>
    <name evidence="1" type="ORF">SH601_03740</name>
</gene>
<organism evidence="1 2">
    <name type="scientific">Gracilibacillus pellucidus</name>
    <dbReference type="NCBI Taxonomy" id="3095368"/>
    <lineage>
        <taxon>Bacteria</taxon>
        <taxon>Bacillati</taxon>
        <taxon>Bacillota</taxon>
        <taxon>Bacilli</taxon>
        <taxon>Bacillales</taxon>
        <taxon>Bacillaceae</taxon>
        <taxon>Gracilibacillus</taxon>
    </lineage>
</organism>
<reference evidence="1" key="1">
    <citation type="submission" date="2023-11" db="EMBL/GenBank/DDBJ databases">
        <title>Gracilibacillus pellucida a moderately halophilic bacterium isolated from saline soil in Xinjiang province.</title>
        <authorList>
            <person name="Zhang Z."/>
            <person name="Tan F."/>
            <person name="Wang Y."/>
            <person name="Xia M."/>
        </authorList>
    </citation>
    <scope>NUCLEOTIDE SEQUENCE</scope>
    <source>
        <strain evidence="1">S3-1-1</strain>
    </source>
</reference>
<evidence type="ECO:0000313" key="2">
    <source>
        <dbReference type="Proteomes" id="UP001277972"/>
    </source>
</evidence>
<protein>
    <submittedName>
        <fullName evidence="1">DUF3889 domain-containing protein</fullName>
    </submittedName>
</protein>
<dbReference type="EMBL" id="JAWZSR010000002">
    <property type="protein sequence ID" value="MDX8045090.1"/>
    <property type="molecule type" value="Genomic_DNA"/>
</dbReference>
<accession>A0ACC6M2C0</accession>